<reference evidence="3 4" key="1">
    <citation type="submission" date="2015-04" db="EMBL/GenBank/DDBJ databases">
        <title>Complete genome sequence of Schizopora paradoxa KUC8140, a cosmopolitan wood degrader in East Asia.</title>
        <authorList>
            <consortium name="DOE Joint Genome Institute"/>
            <person name="Min B."/>
            <person name="Park H."/>
            <person name="Jang Y."/>
            <person name="Kim J.-J."/>
            <person name="Kim K.H."/>
            <person name="Pangilinan J."/>
            <person name="Lipzen A."/>
            <person name="Riley R."/>
            <person name="Grigoriev I.V."/>
            <person name="Spatafora J.W."/>
            <person name="Choi I.-G."/>
        </authorList>
    </citation>
    <scope>NUCLEOTIDE SEQUENCE [LARGE SCALE GENOMIC DNA]</scope>
    <source>
        <strain evidence="3 4">KUC8140</strain>
    </source>
</reference>
<dbReference type="OrthoDB" id="21266at2759"/>
<sequence>NSTQQSIQKVVTYAIKYFSRCGEDLWDCLVEECQKGNTNTRINLLYLLDSLCETSLLTKVNTHAPTSFYVDFVARDLKKIVEYVVPEGREGLPNLMSTLQILDNWRNKRIIDPQIVDEIITSLDGRKASVQNDAPGGPDIPHAGAPADDPSSTFSRNEVFRRIEEDRERHKRLRERRWVQPISYSNQPSQVASLIPLPENEEGDSNELAIDIEFDNEWETTSDWNEDDDEAIAEENNLCYPNFSDRMKLRKLQ</sequence>
<dbReference type="PROSITE" id="PS51391">
    <property type="entry name" value="CID"/>
    <property type="match status" value="1"/>
</dbReference>
<dbReference type="AlphaFoldDB" id="A0A0H2RBI5"/>
<dbReference type="InterPro" id="IPR008942">
    <property type="entry name" value="ENTH_VHS"/>
</dbReference>
<dbReference type="STRING" id="27342.A0A0H2RBI5"/>
<dbReference type="InterPro" id="IPR024637">
    <property type="entry name" value="Ctk3_C"/>
</dbReference>
<feature type="domain" description="CID" evidence="2">
    <location>
        <begin position="1"/>
        <end position="127"/>
    </location>
</feature>
<dbReference type="InterPro" id="IPR042326">
    <property type="entry name" value="Ctk3"/>
</dbReference>
<dbReference type="PANTHER" id="PTHR28291:SF1">
    <property type="entry name" value="CTD KINASE SUBUNIT GAMMA"/>
    <property type="match status" value="1"/>
</dbReference>
<dbReference type="InterPro" id="IPR024638">
    <property type="entry name" value="Ctk3_N"/>
</dbReference>
<evidence type="ECO:0000259" key="2">
    <source>
        <dbReference type="PROSITE" id="PS51391"/>
    </source>
</evidence>
<evidence type="ECO:0000256" key="1">
    <source>
        <dbReference type="SAM" id="MobiDB-lite"/>
    </source>
</evidence>
<protein>
    <recommendedName>
        <fullName evidence="2">CID domain-containing protein</fullName>
    </recommendedName>
</protein>
<dbReference type="Gene3D" id="1.25.40.90">
    <property type="match status" value="1"/>
</dbReference>
<evidence type="ECO:0000313" key="3">
    <source>
        <dbReference type="EMBL" id="KLO06878.1"/>
    </source>
</evidence>
<keyword evidence="4" id="KW-1185">Reference proteome</keyword>
<dbReference type="GO" id="GO:0032786">
    <property type="term" value="P:positive regulation of DNA-templated transcription, elongation"/>
    <property type="evidence" value="ECO:0007669"/>
    <property type="project" value="InterPro"/>
</dbReference>
<dbReference type="EMBL" id="KQ086175">
    <property type="protein sequence ID" value="KLO06878.1"/>
    <property type="molecule type" value="Genomic_DNA"/>
</dbReference>
<proteinExistence type="predicted"/>
<gene>
    <name evidence="3" type="ORF">SCHPADRAFT_837412</name>
</gene>
<evidence type="ECO:0000313" key="4">
    <source>
        <dbReference type="Proteomes" id="UP000053477"/>
    </source>
</evidence>
<dbReference type="Pfam" id="PF12243">
    <property type="entry name" value="CTK3"/>
    <property type="match status" value="1"/>
</dbReference>
<dbReference type="InterPro" id="IPR006569">
    <property type="entry name" value="CID_dom"/>
</dbReference>
<dbReference type="Pfam" id="PF12350">
    <property type="entry name" value="CTK3_C"/>
    <property type="match status" value="1"/>
</dbReference>
<dbReference type="GO" id="GO:0070692">
    <property type="term" value="C:CTDK-1 complex"/>
    <property type="evidence" value="ECO:0007669"/>
    <property type="project" value="InterPro"/>
</dbReference>
<feature type="non-terminal residue" evidence="3">
    <location>
        <position position="1"/>
    </location>
</feature>
<dbReference type="PANTHER" id="PTHR28291">
    <property type="entry name" value="CTD KINASE SUBUNIT GAMMA"/>
    <property type="match status" value="1"/>
</dbReference>
<dbReference type="GO" id="GO:0045943">
    <property type="term" value="P:positive regulation of transcription by RNA polymerase I"/>
    <property type="evidence" value="ECO:0007669"/>
    <property type="project" value="TreeGrafter"/>
</dbReference>
<organism evidence="3 4">
    <name type="scientific">Schizopora paradoxa</name>
    <dbReference type="NCBI Taxonomy" id="27342"/>
    <lineage>
        <taxon>Eukaryota</taxon>
        <taxon>Fungi</taxon>
        <taxon>Dikarya</taxon>
        <taxon>Basidiomycota</taxon>
        <taxon>Agaricomycotina</taxon>
        <taxon>Agaricomycetes</taxon>
        <taxon>Hymenochaetales</taxon>
        <taxon>Schizoporaceae</taxon>
        <taxon>Schizopora</taxon>
    </lineage>
</organism>
<dbReference type="InParanoid" id="A0A0H2RBI5"/>
<accession>A0A0H2RBI5</accession>
<dbReference type="Proteomes" id="UP000053477">
    <property type="component" value="Unassembled WGS sequence"/>
</dbReference>
<feature type="region of interest" description="Disordered" evidence="1">
    <location>
        <begin position="128"/>
        <end position="154"/>
    </location>
</feature>
<name>A0A0H2RBI5_9AGAM</name>